<name>A0A6A6QYV1_9PEZI</name>
<evidence type="ECO:0000313" key="3">
    <source>
        <dbReference type="EMBL" id="KAF2497638.1"/>
    </source>
</evidence>
<accession>A0A6A6QYV1</accession>
<evidence type="ECO:0000256" key="2">
    <source>
        <dbReference type="ARBA" id="ARBA00023002"/>
    </source>
</evidence>
<dbReference type="InterPro" id="IPR002347">
    <property type="entry name" value="SDR_fam"/>
</dbReference>
<dbReference type="AlphaFoldDB" id="A0A6A6QYV1"/>
<reference evidence="3" key="1">
    <citation type="journal article" date="2020" name="Stud. Mycol.">
        <title>101 Dothideomycetes genomes: a test case for predicting lifestyles and emergence of pathogens.</title>
        <authorList>
            <person name="Haridas S."/>
            <person name="Albert R."/>
            <person name="Binder M."/>
            <person name="Bloem J."/>
            <person name="Labutti K."/>
            <person name="Salamov A."/>
            <person name="Andreopoulos B."/>
            <person name="Baker S."/>
            <person name="Barry K."/>
            <person name="Bills G."/>
            <person name="Bluhm B."/>
            <person name="Cannon C."/>
            <person name="Castanera R."/>
            <person name="Culley D."/>
            <person name="Daum C."/>
            <person name="Ezra D."/>
            <person name="Gonzalez J."/>
            <person name="Henrissat B."/>
            <person name="Kuo A."/>
            <person name="Liang C."/>
            <person name="Lipzen A."/>
            <person name="Lutzoni F."/>
            <person name="Magnuson J."/>
            <person name="Mondo S."/>
            <person name="Nolan M."/>
            <person name="Ohm R."/>
            <person name="Pangilinan J."/>
            <person name="Park H.-J."/>
            <person name="Ramirez L."/>
            <person name="Alfaro M."/>
            <person name="Sun H."/>
            <person name="Tritt A."/>
            <person name="Yoshinaga Y."/>
            <person name="Zwiers L.-H."/>
            <person name="Turgeon B."/>
            <person name="Goodwin S."/>
            <person name="Spatafora J."/>
            <person name="Crous P."/>
            <person name="Grigoriev I."/>
        </authorList>
    </citation>
    <scope>NUCLEOTIDE SEQUENCE</scope>
    <source>
        <strain evidence="3">CBS 269.34</strain>
    </source>
</reference>
<gene>
    <name evidence="3" type="ORF">BU16DRAFT_320254</name>
</gene>
<dbReference type="CDD" id="cd05233">
    <property type="entry name" value="SDR_c"/>
    <property type="match status" value="1"/>
</dbReference>
<sequence>MSTPVLLVLGAGPKIGLSVAKAFAAKGYKVAIAARSLQDGVDEDGFLRVQVDLEQTTEIEKVFAKVTESLGIPHVVVYNAALRNPRDLQDPLASISLEDIKSEFAVNSISPLFAAQEAVKGFKQLPSSASRTFIQTGNALNVIVLPNVLTFGMTKSAAAHMIRSASVGYKRKGFKFYYADERQPDGGPTIPVNGPAAGKMYVELAENPEQGPWDYTFIDGKGYVEFK</sequence>
<evidence type="ECO:0000313" key="4">
    <source>
        <dbReference type="Proteomes" id="UP000799750"/>
    </source>
</evidence>
<dbReference type="Pfam" id="PF13561">
    <property type="entry name" value="adh_short_C2"/>
    <property type="match status" value="1"/>
</dbReference>
<keyword evidence="2" id="KW-0560">Oxidoreductase</keyword>
<dbReference type="Proteomes" id="UP000799750">
    <property type="component" value="Unassembled WGS sequence"/>
</dbReference>
<dbReference type="SUPFAM" id="SSF51735">
    <property type="entry name" value="NAD(P)-binding Rossmann-fold domains"/>
    <property type="match status" value="1"/>
</dbReference>
<dbReference type="PANTHER" id="PTHR43669">
    <property type="entry name" value="5-KETO-D-GLUCONATE 5-REDUCTASE"/>
    <property type="match status" value="1"/>
</dbReference>
<dbReference type="GO" id="GO:0016491">
    <property type="term" value="F:oxidoreductase activity"/>
    <property type="evidence" value="ECO:0007669"/>
    <property type="project" value="UniProtKB-KW"/>
</dbReference>
<organism evidence="3 4">
    <name type="scientific">Lophium mytilinum</name>
    <dbReference type="NCBI Taxonomy" id="390894"/>
    <lineage>
        <taxon>Eukaryota</taxon>
        <taxon>Fungi</taxon>
        <taxon>Dikarya</taxon>
        <taxon>Ascomycota</taxon>
        <taxon>Pezizomycotina</taxon>
        <taxon>Dothideomycetes</taxon>
        <taxon>Pleosporomycetidae</taxon>
        <taxon>Mytilinidiales</taxon>
        <taxon>Mytilinidiaceae</taxon>
        <taxon>Lophium</taxon>
    </lineage>
</organism>
<keyword evidence="4" id="KW-1185">Reference proteome</keyword>
<dbReference type="OrthoDB" id="5336600at2759"/>
<dbReference type="EMBL" id="MU004186">
    <property type="protein sequence ID" value="KAF2497638.1"/>
    <property type="molecule type" value="Genomic_DNA"/>
</dbReference>
<dbReference type="Gene3D" id="3.40.50.720">
    <property type="entry name" value="NAD(P)-binding Rossmann-like Domain"/>
    <property type="match status" value="1"/>
</dbReference>
<protein>
    <submittedName>
        <fullName evidence="3">Putative short-chain dehydrogenase</fullName>
    </submittedName>
</protein>
<evidence type="ECO:0000256" key="1">
    <source>
        <dbReference type="ARBA" id="ARBA00006484"/>
    </source>
</evidence>
<dbReference type="PANTHER" id="PTHR43669:SF4">
    <property type="entry name" value="SHORT-CHAIN DEHYDROGENASE"/>
    <property type="match status" value="1"/>
</dbReference>
<proteinExistence type="inferred from homology"/>
<comment type="similarity">
    <text evidence="1">Belongs to the short-chain dehydrogenases/reductases (SDR) family.</text>
</comment>
<dbReference type="InterPro" id="IPR036291">
    <property type="entry name" value="NAD(P)-bd_dom_sf"/>
</dbReference>